<evidence type="ECO:0000256" key="11">
    <source>
        <dbReference type="SAM" id="MobiDB-lite"/>
    </source>
</evidence>
<dbReference type="AlphaFoldDB" id="A0A1C2IUB9"/>
<organism evidence="13 14">
    <name type="scientific">Acidithiobacillus thiooxidans</name>
    <name type="common">Thiobacillus thiooxidans</name>
    <dbReference type="NCBI Taxonomy" id="930"/>
    <lineage>
        <taxon>Bacteria</taxon>
        <taxon>Pseudomonadati</taxon>
        <taxon>Pseudomonadota</taxon>
        <taxon>Acidithiobacillia</taxon>
        <taxon>Acidithiobacillales</taxon>
        <taxon>Acidithiobacillaceae</taxon>
        <taxon>Acidithiobacillus</taxon>
    </lineage>
</organism>
<evidence type="ECO:0000256" key="5">
    <source>
        <dbReference type="ARBA" id="ARBA00022679"/>
    </source>
</evidence>
<dbReference type="Proteomes" id="UP000094893">
    <property type="component" value="Unassembled WGS sequence"/>
</dbReference>
<evidence type="ECO:0000256" key="4">
    <source>
        <dbReference type="ARBA" id="ARBA00020311"/>
    </source>
</evidence>
<comment type="caution">
    <text evidence="13">The sequence shown here is derived from an EMBL/GenBank/DDBJ whole genome shotgun (WGS) entry which is preliminary data.</text>
</comment>
<dbReference type="PANTHER" id="PTHR10133:SF27">
    <property type="entry name" value="DNA POLYMERASE NU"/>
    <property type="match status" value="1"/>
</dbReference>
<evidence type="ECO:0000256" key="9">
    <source>
        <dbReference type="ARBA" id="ARBA00023125"/>
    </source>
</evidence>
<evidence type="ECO:0000256" key="3">
    <source>
        <dbReference type="ARBA" id="ARBA00012417"/>
    </source>
</evidence>
<dbReference type="SUPFAM" id="SSF53098">
    <property type="entry name" value="Ribonuclease H-like"/>
    <property type="match status" value="1"/>
</dbReference>
<dbReference type="EMBL" id="LWSA01000307">
    <property type="protein sequence ID" value="OCX68236.1"/>
    <property type="molecule type" value="Genomic_DNA"/>
</dbReference>
<feature type="region of interest" description="Disordered" evidence="11">
    <location>
        <begin position="28"/>
        <end position="47"/>
    </location>
</feature>
<accession>A0A1C2IUB9</accession>
<name>A0A1C2IUB9_ACITH</name>
<dbReference type="Gene3D" id="3.30.420.10">
    <property type="entry name" value="Ribonuclease H-like superfamily/Ribonuclease H"/>
    <property type="match status" value="1"/>
</dbReference>
<comment type="catalytic activity">
    <reaction evidence="10">
        <text>DNA(n) + a 2'-deoxyribonucleoside 5'-triphosphate = DNA(n+1) + diphosphate</text>
        <dbReference type="Rhea" id="RHEA:22508"/>
        <dbReference type="Rhea" id="RHEA-COMP:17339"/>
        <dbReference type="Rhea" id="RHEA-COMP:17340"/>
        <dbReference type="ChEBI" id="CHEBI:33019"/>
        <dbReference type="ChEBI" id="CHEBI:61560"/>
        <dbReference type="ChEBI" id="CHEBI:173112"/>
        <dbReference type="EC" id="2.7.7.7"/>
    </reaction>
</comment>
<dbReference type="Pfam" id="PF00476">
    <property type="entry name" value="DNA_pol_A"/>
    <property type="match status" value="2"/>
</dbReference>
<dbReference type="GO" id="GO:0003677">
    <property type="term" value="F:DNA binding"/>
    <property type="evidence" value="ECO:0007669"/>
    <property type="project" value="UniProtKB-KW"/>
</dbReference>
<keyword evidence="6" id="KW-0548">Nucleotidyltransferase</keyword>
<dbReference type="GO" id="GO:0006261">
    <property type="term" value="P:DNA-templated DNA replication"/>
    <property type="evidence" value="ECO:0007669"/>
    <property type="project" value="InterPro"/>
</dbReference>
<evidence type="ECO:0000256" key="2">
    <source>
        <dbReference type="ARBA" id="ARBA00011541"/>
    </source>
</evidence>
<evidence type="ECO:0000313" key="13">
    <source>
        <dbReference type="EMBL" id="OCX68236.1"/>
    </source>
</evidence>
<keyword evidence="9" id="KW-0238">DNA-binding</keyword>
<dbReference type="RefSeq" id="WP_065957902.1">
    <property type="nucleotide sequence ID" value="NZ_LWRZ01000123.1"/>
</dbReference>
<dbReference type="InterPro" id="IPR012337">
    <property type="entry name" value="RNaseH-like_sf"/>
</dbReference>
<dbReference type="PANTHER" id="PTHR10133">
    <property type="entry name" value="DNA POLYMERASE I"/>
    <property type="match status" value="1"/>
</dbReference>
<comment type="subunit">
    <text evidence="2">Single-chain monomer with multiple functions.</text>
</comment>
<evidence type="ECO:0000259" key="12">
    <source>
        <dbReference type="SMART" id="SM00482"/>
    </source>
</evidence>
<evidence type="ECO:0000256" key="1">
    <source>
        <dbReference type="ARBA" id="ARBA00007705"/>
    </source>
</evidence>
<feature type="domain" description="DNA-directed DNA polymerase family A palm" evidence="12">
    <location>
        <begin position="587"/>
        <end position="914"/>
    </location>
</feature>
<dbReference type="Gene3D" id="3.30.70.370">
    <property type="match status" value="2"/>
</dbReference>
<dbReference type="InterPro" id="IPR019760">
    <property type="entry name" value="DNA-dir_DNA_pol_A_CS"/>
</dbReference>
<proteinExistence type="inferred from homology"/>
<keyword evidence="8" id="KW-0239">DNA-directed DNA polymerase</keyword>
<evidence type="ECO:0000256" key="8">
    <source>
        <dbReference type="ARBA" id="ARBA00022932"/>
    </source>
</evidence>
<dbReference type="InterPro" id="IPR036397">
    <property type="entry name" value="RNaseH_sf"/>
</dbReference>
<comment type="similarity">
    <text evidence="1">Belongs to the DNA polymerase type-A family.</text>
</comment>
<reference evidence="13 14" key="1">
    <citation type="journal article" date="2016" name="Int. J. Mol. Sci.">
        <title>Comparative genomics of the extreme acidophile Acidithiobacillus thiooxidans reveals intraspecific divergence and niche adaptation.</title>
        <authorList>
            <person name="Zhang X."/>
            <person name="Feng X."/>
            <person name="Tao J."/>
            <person name="Ma L."/>
            <person name="Xiao Y."/>
            <person name="Liang Y."/>
            <person name="Liu X."/>
            <person name="Yin H."/>
        </authorList>
    </citation>
    <scope>NUCLEOTIDE SEQUENCE [LARGE SCALE GENOMIC DNA]</scope>
    <source>
        <strain evidence="13 14">A02</strain>
    </source>
</reference>
<sequence length="953" mass="103664">MGEIKSAVDFLDQFFGGAVVQPASVEAAITSTQDDQPPVPGSKEGEGDANIFASACLRVGATQIRSLAPHHVEVMTPSTTELLPASNAPVLSMPSEEQSEFIEITEDDVVFADRPHTANPHPFSLDMDDFAIPEPQQVAASCADAPTDFLTSLDPLAFEAISRAEELSIDVETSVKGTPWSPAEAPGKAAKLGTGQTIGQYLKAHGATLDARPRMRILSIGAGGWKGAFDLDKMGESKKMELLGLLDGKVWTGHNLAFDLLWIKHTATEVNPKMLIDTMFLATAIRPDIERMIHERIVATTIGGQQPVRLAGKNAGTVEQELQKILIERSASKNGKDDDAKSAYPLATLSLVFLNEKMDKSFQNSTNWMPSVLTADHLNYCIGDITAPAIIARRMLNLPDDAPIAELIAALDIKKVPGAWAYTRAFEPAARRLTYCTLKGIPLSQTNINKYRNVLQNDADIALEKVLSLAPGLEPFRDRLASPSGGLTAELKEAIADALKMRTGTEVERKDTGQPKLGAKDLLERFPDEPLITARRDLDGALKRKSMIDDYAVFAGQDSRVHGTITVGTVTGRTRSGNPNMQNAPRNPEFRACFAATTGHQILAIDYSAMELRIAAALGARAYGQFLKLMEAPRLSKVKWILKLPNMLDYIEGKKPLPVGWPIQKPDYLSEQKPSIQDYGLVFGSELACICRDLRNGGAAFSNAQTDLLRFREVFRAGLDPHILTAVAMEAMAGRFDTGGLAPLEYMKSLSADQAKALKKALAGPRQAAKALGFGLLYGMSAGGLYHYGITSYGLSWTMEEAVEARAAWFRLYPEIALWHWMTAHAGGKLKSDVFDVRKNECRGDGEGGKFYQGRTLSGRVVEGLELREALNYSDQGTGGEIALHAITNLPDDIAGMLVGFVHDELIFEVPEGRAEDVSVEVTRVMNESAETLLKLFDVPSEVEAALGQHWIH</sequence>
<protein>
    <recommendedName>
        <fullName evidence="4">DNA polymerase I</fullName>
        <ecNumber evidence="3">2.7.7.7</ecNumber>
    </recommendedName>
</protein>
<evidence type="ECO:0000256" key="10">
    <source>
        <dbReference type="ARBA" id="ARBA00049244"/>
    </source>
</evidence>
<keyword evidence="5" id="KW-0808">Transferase</keyword>
<dbReference type="Gene3D" id="1.10.150.20">
    <property type="entry name" value="5' to 3' exonuclease, C-terminal subdomain"/>
    <property type="match status" value="1"/>
</dbReference>
<gene>
    <name evidence="13" type="ORF">A6P07_18605</name>
</gene>
<dbReference type="GO" id="GO:0006302">
    <property type="term" value="P:double-strand break repair"/>
    <property type="evidence" value="ECO:0007669"/>
    <property type="project" value="TreeGrafter"/>
</dbReference>
<dbReference type="EC" id="2.7.7.7" evidence="3"/>
<evidence type="ECO:0000256" key="7">
    <source>
        <dbReference type="ARBA" id="ARBA00022705"/>
    </source>
</evidence>
<dbReference type="SMART" id="SM00482">
    <property type="entry name" value="POLAc"/>
    <property type="match status" value="1"/>
</dbReference>
<dbReference type="InterPro" id="IPR001098">
    <property type="entry name" value="DNA-dir_DNA_pol_A_palm_dom"/>
</dbReference>
<evidence type="ECO:0000256" key="6">
    <source>
        <dbReference type="ARBA" id="ARBA00022695"/>
    </source>
</evidence>
<dbReference type="SUPFAM" id="SSF56672">
    <property type="entry name" value="DNA/RNA polymerases"/>
    <property type="match status" value="2"/>
</dbReference>
<dbReference type="GO" id="GO:0003887">
    <property type="term" value="F:DNA-directed DNA polymerase activity"/>
    <property type="evidence" value="ECO:0007669"/>
    <property type="project" value="UniProtKB-KW"/>
</dbReference>
<dbReference type="InterPro" id="IPR002298">
    <property type="entry name" value="DNA_polymerase_A"/>
</dbReference>
<dbReference type="InterPro" id="IPR043502">
    <property type="entry name" value="DNA/RNA_pol_sf"/>
</dbReference>
<dbReference type="PROSITE" id="PS00447">
    <property type="entry name" value="DNA_POLYMERASE_A"/>
    <property type="match status" value="1"/>
</dbReference>
<evidence type="ECO:0000313" key="14">
    <source>
        <dbReference type="Proteomes" id="UP000094893"/>
    </source>
</evidence>
<keyword evidence="7" id="KW-0235">DNA replication</keyword>